<dbReference type="Pfam" id="PF10253">
    <property type="entry name" value="PRCC"/>
    <property type="match status" value="1"/>
</dbReference>
<feature type="compositionally biased region" description="Basic and acidic residues" evidence="1">
    <location>
        <begin position="38"/>
        <end position="47"/>
    </location>
</feature>
<feature type="compositionally biased region" description="Polar residues" evidence="1">
    <location>
        <begin position="139"/>
        <end position="153"/>
    </location>
</feature>
<feature type="compositionally biased region" description="Polar residues" evidence="1">
    <location>
        <begin position="17"/>
        <end position="35"/>
    </location>
</feature>
<evidence type="ECO:0000313" key="3">
    <source>
        <dbReference type="Proteomes" id="UP000664169"/>
    </source>
</evidence>
<accession>A0A8H3I9Z8</accession>
<proteinExistence type="predicted"/>
<evidence type="ECO:0000256" key="1">
    <source>
        <dbReference type="SAM" id="MobiDB-lite"/>
    </source>
</evidence>
<feature type="region of interest" description="Disordered" evidence="1">
    <location>
        <begin position="1"/>
        <end position="271"/>
    </location>
</feature>
<reference evidence="2" key="1">
    <citation type="submission" date="2021-03" db="EMBL/GenBank/DDBJ databases">
        <authorList>
            <person name="Tagirdzhanova G."/>
        </authorList>
    </citation>
    <scope>NUCLEOTIDE SEQUENCE</scope>
</reference>
<sequence>MLVGYSDSESSGDEAVESTQKPINTSEPVSTTKPSFQKRKDNAEPHKIRITLPEPLPEDDASQESSEPAQKKIRTSAGGFNAMLPAPKRQKSVLASSARGRDLGSGISLKTGAAPAFSREAPEMKSFQSQEEEIHNVSEDQGMNGISTPSEDTATAEPPKKPGSAMVFKPLSVSRKPKKKTPVVSAPKQPILLANGSNPSNKPKVSLFSTPVLDDDTPRAIVGHYEPVIYSESDQMQEEDTIPDELYHTSEGSVPNQQSINQPTPSLSSIADSLNLSASQRRQLMGRKGAGLADAKVMEFNTETEYAANEELRTRGETVTFNAVRSVASGKHSLQQLVNLVSNQKEALEESFAAGKRNKKEAGAKYGW</sequence>
<comment type="caution">
    <text evidence="2">The sequence shown here is derived from an EMBL/GenBank/DDBJ whole genome shotgun (WGS) entry which is preliminary data.</text>
</comment>
<dbReference type="PANTHER" id="PTHR13621">
    <property type="entry name" value="PROLINE-RICH PROTEIN PRCC"/>
    <property type="match status" value="1"/>
</dbReference>
<dbReference type="InterPro" id="IPR018800">
    <property type="entry name" value="PRCC"/>
</dbReference>
<keyword evidence="3" id="KW-1185">Reference proteome</keyword>
<feature type="compositionally biased region" description="Polar residues" evidence="1">
    <location>
        <begin position="250"/>
        <end position="271"/>
    </location>
</feature>
<dbReference type="OrthoDB" id="2555634at2759"/>
<organism evidence="2 3">
    <name type="scientific">Gomphillus americanus</name>
    <dbReference type="NCBI Taxonomy" id="1940652"/>
    <lineage>
        <taxon>Eukaryota</taxon>
        <taxon>Fungi</taxon>
        <taxon>Dikarya</taxon>
        <taxon>Ascomycota</taxon>
        <taxon>Pezizomycotina</taxon>
        <taxon>Lecanoromycetes</taxon>
        <taxon>OSLEUM clade</taxon>
        <taxon>Ostropomycetidae</taxon>
        <taxon>Ostropales</taxon>
        <taxon>Graphidaceae</taxon>
        <taxon>Gomphilloideae</taxon>
        <taxon>Gomphillus</taxon>
    </lineage>
</organism>
<evidence type="ECO:0008006" key="4">
    <source>
        <dbReference type="Google" id="ProtNLM"/>
    </source>
</evidence>
<evidence type="ECO:0000313" key="2">
    <source>
        <dbReference type="EMBL" id="CAF9908660.1"/>
    </source>
</evidence>
<dbReference type="EMBL" id="CAJPDQ010000004">
    <property type="protein sequence ID" value="CAF9908660.1"/>
    <property type="molecule type" value="Genomic_DNA"/>
</dbReference>
<dbReference type="PANTHER" id="PTHR13621:SF2">
    <property type="entry name" value="PROLINE-RICH PROTEIN PRCC"/>
    <property type="match status" value="1"/>
</dbReference>
<dbReference type="AlphaFoldDB" id="A0A8H3I9Z8"/>
<dbReference type="Proteomes" id="UP000664169">
    <property type="component" value="Unassembled WGS sequence"/>
</dbReference>
<gene>
    <name evidence="2" type="ORF">GOMPHAMPRED_006252</name>
</gene>
<protein>
    <recommendedName>
        <fullName evidence="4">Mitotic checkpoint regulator, MAD2B-interacting-domain-containing protein</fullName>
    </recommendedName>
</protein>
<dbReference type="GO" id="GO:0005634">
    <property type="term" value="C:nucleus"/>
    <property type="evidence" value="ECO:0007669"/>
    <property type="project" value="TreeGrafter"/>
</dbReference>
<feature type="compositionally biased region" description="Polar residues" evidence="1">
    <location>
        <begin position="195"/>
        <end position="209"/>
    </location>
</feature>
<name>A0A8H3I9Z8_9LECA</name>